<accession>A0A0J1EKD8</accession>
<evidence type="ECO:0000313" key="2">
    <source>
        <dbReference type="Proteomes" id="UP000036367"/>
    </source>
</evidence>
<keyword evidence="2" id="KW-1185">Reference proteome</keyword>
<sequence length="39" mass="4453">MFGSLSCDAVDCRSFHIRKRCRVRLNAIMCPADCDDLFS</sequence>
<dbReference type="Proteomes" id="UP000036367">
    <property type="component" value="Unassembled WGS sequence"/>
</dbReference>
<dbReference type="EMBL" id="LECT01000016">
    <property type="protein sequence ID" value="KLU05994.1"/>
    <property type="molecule type" value="Genomic_DNA"/>
</dbReference>
<dbReference type="STRING" id="595434.RISK_001845"/>
<comment type="caution">
    <text evidence="1">The sequence shown here is derived from an EMBL/GenBank/DDBJ whole genome shotgun (WGS) entry which is preliminary data.</text>
</comment>
<dbReference type="AlphaFoldDB" id="A0A0J1EKD8"/>
<reference evidence="1" key="1">
    <citation type="submission" date="2015-05" db="EMBL/GenBank/DDBJ databases">
        <title>Permanent draft genome of Rhodopirellula islandicus K833.</title>
        <authorList>
            <person name="Kizina J."/>
            <person name="Richter M."/>
            <person name="Glockner F.O."/>
            <person name="Harder J."/>
        </authorList>
    </citation>
    <scope>NUCLEOTIDE SEQUENCE [LARGE SCALE GENOMIC DNA]</scope>
    <source>
        <strain evidence="1">K833</strain>
    </source>
</reference>
<gene>
    <name evidence="1" type="ORF">RISK_001845</name>
</gene>
<organism evidence="1 2">
    <name type="scientific">Rhodopirellula islandica</name>
    <dbReference type="NCBI Taxonomy" id="595434"/>
    <lineage>
        <taxon>Bacteria</taxon>
        <taxon>Pseudomonadati</taxon>
        <taxon>Planctomycetota</taxon>
        <taxon>Planctomycetia</taxon>
        <taxon>Pirellulales</taxon>
        <taxon>Pirellulaceae</taxon>
        <taxon>Rhodopirellula</taxon>
    </lineage>
</organism>
<proteinExistence type="predicted"/>
<name>A0A0J1EKD8_RHOIS</name>
<protein>
    <submittedName>
        <fullName evidence="1">Uncharacterized protein</fullName>
    </submittedName>
</protein>
<evidence type="ECO:0000313" key="1">
    <source>
        <dbReference type="EMBL" id="KLU05994.1"/>
    </source>
</evidence>